<dbReference type="EMBL" id="CP031146">
    <property type="protein sequence ID" value="AXM95635.1"/>
    <property type="molecule type" value="Genomic_DNA"/>
</dbReference>
<dbReference type="Proteomes" id="UP000256503">
    <property type="component" value="Chromosome"/>
</dbReference>
<proteinExistence type="predicted"/>
<accession>A0AAD0QVQ0</accession>
<reference evidence="1 2" key="1">
    <citation type="submission" date="2018-07" db="EMBL/GenBank/DDBJ databases">
        <title>Complete genome sequence of a Pseudomonas plecoglossicida strain pathogenic to the marine fish, Larimichthys crocea.</title>
        <authorList>
            <person name="Tao Z."/>
        </authorList>
    </citation>
    <scope>NUCLEOTIDE SEQUENCE [LARGE SCALE GENOMIC DNA]</scope>
    <source>
        <strain evidence="1 2">XSDHY-P</strain>
    </source>
</reference>
<gene>
    <name evidence="1" type="ORF">DVB73_07415</name>
</gene>
<dbReference type="AlphaFoldDB" id="A0AAD0QVQ0"/>
<evidence type="ECO:0000313" key="1">
    <source>
        <dbReference type="EMBL" id="AXM95635.1"/>
    </source>
</evidence>
<protein>
    <submittedName>
        <fullName evidence="1">Uncharacterized protein</fullName>
    </submittedName>
</protein>
<sequence>MISSAVMAISTDFVEMQDTMSGTMGVAKRQKTKTTVELTLNLKSVSAENVALGAYSQIVKDAAESNKKFKDVAYKGKAIVPDGIIASVDSITDVATSDALVEGTDYLVSNGHIFFPEEGAVEDGTEVEVIYSTVSTKRLEALINSDLNLCLVFDGFNVGRGKSPVKVTMYNVSISPMSQRQLISTEYGDLELKGTIQLAPYVTGSDLSKYYKEEHAD</sequence>
<name>A0AAD0QVQ0_PSEDL</name>
<organism evidence="1 2">
    <name type="scientific">Pseudomonas plecoglossicida</name>
    <dbReference type="NCBI Taxonomy" id="70775"/>
    <lineage>
        <taxon>Bacteria</taxon>
        <taxon>Pseudomonadati</taxon>
        <taxon>Pseudomonadota</taxon>
        <taxon>Gammaproteobacteria</taxon>
        <taxon>Pseudomonadales</taxon>
        <taxon>Pseudomonadaceae</taxon>
        <taxon>Pseudomonas</taxon>
    </lineage>
</organism>
<evidence type="ECO:0000313" key="2">
    <source>
        <dbReference type="Proteomes" id="UP000256503"/>
    </source>
</evidence>